<protein>
    <submittedName>
        <fullName evidence="1">Unnamed protein product</fullName>
    </submittedName>
</protein>
<dbReference type="Proteomes" id="UP001165121">
    <property type="component" value="Unassembled WGS sequence"/>
</dbReference>
<dbReference type="OrthoDB" id="167119at2759"/>
<reference evidence="1" key="1">
    <citation type="submission" date="2023-04" db="EMBL/GenBank/DDBJ databases">
        <title>Phytophthora fragariaefolia NBRC 109709.</title>
        <authorList>
            <person name="Ichikawa N."/>
            <person name="Sato H."/>
            <person name="Tonouchi N."/>
        </authorList>
    </citation>
    <scope>NUCLEOTIDE SEQUENCE</scope>
    <source>
        <strain evidence="1">NBRC 109709</strain>
    </source>
</reference>
<dbReference type="AlphaFoldDB" id="A0A9W6XKL5"/>
<dbReference type="EMBL" id="BSXT01001244">
    <property type="protein sequence ID" value="GMF40425.1"/>
    <property type="molecule type" value="Genomic_DNA"/>
</dbReference>
<organism evidence="1 2">
    <name type="scientific">Phytophthora fragariaefolia</name>
    <dbReference type="NCBI Taxonomy" id="1490495"/>
    <lineage>
        <taxon>Eukaryota</taxon>
        <taxon>Sar</taxon>
        <taxon>Stramenopiles</taxon>
        <taxon>Oomycota</taxon>
        <taxon>Peronosporomycetes</taxon>
        <taxon>Peronosporales</taxon>
        <taxon>Peronosporaceae</taxon>
        <taxon>Phytophthora</taxon>
    </lineage>
</organism>
<sequence length="202" mass="22208">MATIARFVAAENKISRGETAASPAEPPAQPRETVRKYGNVSGQIITERNISGKPVTSQHIADVARGLTGEAISAHTVRRTLRAINCSFKVGVRRDILADSDANAAFRLKYLQRKRANLNKRTAIRTEVYLGESYCNPHHVAKRTWLLPEIKRVVPSVKGWRFCIIGAGAITRVGNNRTRGNWVSESVKMWAADKAASAATDD</sequence>
<gene>
    <name evidence="1" type="ORF">Pfra01_001241100</name>
</gene>
<name>A0A9W6XKL5_9STRA</name>
<accession>A0A9W6XKL5</accession>
<comment type="caution">
    <text evidence="1">The sequence shown here is derived from an EMBL/GenBank/DDBJ whole genome shotgun (WGS) entry which is preliminary data.</text>
</comment>
<evidence type="ECO:0000313" key="2">
    <source>
        <dbReference type="Proteomes" id="UP001165121"/>
    </source>
</evidence>
<proteinExistence type="predicted"/>
<keyword evidence="2" id="KW-1185">Reference proteome</keyword>
<evidence type="ECO:0000313" key="1">
    <source>
        <dbReference type="EMBL" id="GMF40425.1"/>
    </source>
</evidence>